<proteinExistence type="predicted"/>
<dbReference type="PANTHER" id="PTHR23020">
    <property type="entry name" value="UNCHARACTERIZED NUCLEAR HORMONE RECEPTOR-RELATED"/>
    <property type="match status" value="1"/>
</dbReference>
<dbReference type="SUPFAM" id="SSF56112">
    <property type="entry name" value="Protein kinase-like (PK-like)"/>
    <property type="match status" value="1"/>
</dbReference>
<reference evidence="3" key="1">
    <citation type="submission" date="2022-11" db="UniProtKB">
        <authorList>
            <consortium name="WormBaseParasite"/>
        </authorList>
    </citation>
    <scope>IDENTIFICATION</scope>
</reference>
<protein>
    <submittedName>
        <fullName evidence="3">CHK kinase-like domain-containing protein</fullName>
    </submittedName>
</protein>
<dbReference type="InterPro" id="IPR052961">
    <property type="entry name" value="Oxido-Kinase-like_Enzymes"/>
</dbReference>
<accession>A0A914PQ47</accession>
<dbReference type="AlphaFoldDB" id="A0A914PQ47"/>
<dbReference type="InterPro" id="IPR011009">
    <property type="entry name" value="Kinase-like_dom_sf"/>
</dbReference>
<dbReference type="Gene3D" id="3.90.1200.10">
    <property type="match status" value="1"/>
</dbReference>
<dbReference type="PANTHER" id="PTHR23020:SF41">
    <property type="entry name" value="AMINOGLYCOSIDE PHOSPHOTRANSFERASE DOMAIN-CONTAINING PROTEIN"/>
    <property type="match status" value="1"/>
</dbReference>
<organism evidence="2 3">
    <name type="scientific">Panagrolaimus davidi</name>
    <dbReference type="NCBI Taxonomy" id="227884"/>
    <lineage>
        <taxon>Eukaryota</taxon>
        <taxon>Metazoa</taxon>
        <taxon>Ecdysozoa</taxon>
        <taxon>Nematoda</taxon>
        <taxon>Chromadorea</taxon>
        <taxon>Rhabditida</taxon>
        <taxon>Tylenchina</taxon>
        <taxon>Panagrolaimomorpha</taxon>
        <taxon>Panagrolaimoidea</taxon>
        <taxon>Panagrolaimidae</taxon>
        <taxon>Panagrolaimus</taxon>
    </lineage>
</organism>
<keyword evidence="2" id="KW-1185">Reference proteome</keyword>
<dbReference type="SMART" id="SM00587">
    <property type="entry name" value="CHK"/>
    <property type="match status" value="1"/>
</dbReference>
<evidence type="ECO:0000259" key="1">
    <source>
        <dbReference type="SMART" id="SM00587"/>
    </source>
</evidence>
<dbReference type="InterPro" id="IPR012877">
    <property type="entry name" value="Dhs-27"/>
</dbReference>
<evidence type="ECO:0000313" key="3">
    <source>
        <dbReference type="WBParaSite" id="PDA_v2.g18222.t1"/>
    </source>
</evidence>
<name>A0A914PQ47_9BILA</name>
<dbReference type="Proteomes" id="UP000887578">
    <property type="component" value="Unplaced"/>
</dbReference>
<dbReference type="WBParaSite" id="PDA_v2.g18222.t1">
    <property type="protein sequence ID" value="PDA_v2.g18222.t1"/>
    <property type="gene ID" value="PDA_v2.g18222"/>
</dbReference>
<evidence type="ECO:0000313" key="2">
    <source>
        <dbReference type="Proteomes" id="UP000887578"/>
    </source>
</evidence>
<feature type="domain" description="CHK kinase-like" evidence="1">
    <location>
        <begin position="2"/>
        <end position="184"/>
    </location>
</feature>
<dbReference type="Pfam" id="PF07914">
    <property type="entry name" value="DUF1679"/>
    <property type="match status" value="1"/>
</dbReference>
<sequence>MRGRTMTYFDSVNLEQIKCVIRHLAHMHKNILSADPKIWKGKYLKSSKGFVEVLDMFNSSVEPLLKKCDFVDSFQPIVSKYHKLCRSTDFYLYIYQQAHKDLELPSVIVQGDMHPGNLMWSIDKNDNIQNYIAAIVDWQTMQEGSPMTDLARFLVHCADGNIRREAESFAIKLYYQCLIEEFGDISKVPYTLEQLQQAYKYAFLAQALYSLGTMDFFVPSIEEKIKDDKMRKDLFDSGMLKSLHAFEDSNKLLEGELNDLFIKFG</sequence>
<dbReference type="InterPro" id="IPR015897">
    <property type="entry name" value="CHK_kinase-like"/>
</dbReference>